<dbReference type="EMBL" id="UOFJ01000118">
    <property type="protein sequence ID" value="VAW63739.1"/>
    <property type="molecule type" value="Genomic_DNA"/>
</dbReference>
<sequence>MSKFILLSAILHSLLLGSAAHAGMARWVDEKGQVHYSDRVPSEYLHKEHSELNEQGVVVHTTGALPTSEERSKADKQKAVNLKIERERMIVARRQELRDRVLLDTFTTERDLEIARNARIEALDSQISLAQTLITNDQKKLEGIKKRIKQIRDSTREPPANLLKSETSVSRQLVNNLTYIDDKNRERAEIFRIFEEDVQRFRELKKTRLDARKK</sequence>
<organism evidence="2">
    <name type="scientific">hydrothermal vent metagenome</name>
    <dbReference type="NCBI Taxonomy" id="652676"/>
    <lineage>
        <taxon>unclassified sequences</taxon>
        <taxon>metagenomes</taxon>
        <taxon>ecological metagenomes</taxon>
    </lineage>
</organism>
<dbReference type="Pfam" id="PF13511">
    <property type="entry name" value="DUF4124"/>
    <property type="match status" value="1"/>
</dbReference>
<protein>
    <recommendedName>
        <fullName evidence="1">DUF4124 domain-containing protein</fullName>
    </recommendedName>
</protein>
<feature type="domain" description="DUF4124" evidence="1">
    <location>
        <begin position="14"/>
        <end position="40"/>
    </location>
</feature>
<dbReference type="InterPro" id="IPR025392">
    <property type="entry name" value="DUF4124"/>
</dbReference>
<evidence type="ECO:0000313" key="2">
    <source>
        <dbReference type="EMBL" id="VAW63739.1"/>
    </source>
</evidence>
<reference evidence="2" key="1">
    <citation type="submission" date="2018-06" db="EMBL/GenBank/DDBJ databases">
        <authorList>
            <person name="Zhirakovskaya E."/>
        </authorList>
    </citation>
    <scope>NUCLEOTIDE SEQUENCE</scope>
</reference>
<evidence type="ECO:0000259" key="1">
    <source>
        <dbReference type="Pfam" id="PF13511"/>
    </source>
</evidence>
<gene>
    <name evidence="2" type="ORF">MNBD_GAMMA10-444</name>
</gene>
<dbReference type="AlphaFoldDB" id="A0A3B0XPD2"/>
<name>A0A3B0XPD2_9ZZZZ</name>
<accession>A0A3B0XPD2</accession>
<proteinExistence type="predicted"/>